<dbReference type="AlphaFoldDB" id="A0A087SVF7"/>
<dbReference type="EMBL" id="KK112145">
    <property type="protein sequence ID" value="KFM56846.1"/>
    <property type="molecule type" value="Genomic_DNA"/>
</dbReference>
<name>A0A087SVF7_STEMI</name>
<keyword evidence="1" id="KW-0378">Hydrolase</keyword>
<dbReference type="GO" id="GO:0008233">
    <property type="term" value="F:peptidase activity"/>
    <property type="evidence" value="ECO:0007669"/>
    <property type="project" value="UniProtKB-KW"/>
</dbReference>
<dbReference type="STRING" id="407821.A0A087SVF7"/>
<accession>A0A087SVF7</accession>
<dbReference type="GO" id="GO:0006508">
    <property type="term" value="P:proteolysis"/>
    <property type="evidence" value="ECO:0007669"/>
    <property type="project" value="UniProtKB-KW"/>
</dbReference>
<evidence type="ECO:0000313" key="2">
    <source>
        <dbReference type="Proteomes" id="UP000054359"/>
    </source>
</evidence>
<organism evidence="1 2">
    <name type="scientific">Stegodyphus mimosarum</name>
    <name type="common">African social velvet spider</name>
    <dbReference type="NCBI Taxonomy" id="407821"/>
    <lineage>
        <taxon>Eukaryota</taxon>
        <taxon>Metazoa</taxon>
        <taxon>Ecdysozoa</taxon>
        <taxon>Arthropoda</taxon>
        <taxon>Chelicerata</taxon>
        <taxon>Arachnida</taxon>
        <taxon>Araneae</taxon>
        <taxon>Araneomorphae</taxon>
        <taxon>Entelegynae</taxon>
        <taxon>Eresoidea</taxon>
        <taxon>Eresidae</taxon>
        <taxon>Stegodyphus</taxon>
    </lineage>
</organism>
<dbReference type="Proteomes" id="UP000054359">
    <property type="component" value="Unassembled WGS sequence"/>
</dbReference>
<feature type="non-terminal residue" evidence="1">
    <location>
        <position position="96"/>
    </location>
</feature>
<proteinExistence type="predicted"/>
<reference evidence="1 2" key="1">
    <citation type="submission" date="2013-11" db="EMBL/GenBank/DDBJ databases">
        <title>Genome sequencing of Stegodyphus mimosarum.</title>
        <authorList>
            <person name="Bechsgaard J."/>
        </authorList>
    </citation>
    <scope>NUCLEOTIDE SEQUENCE [LARGE SCALE GENOMIC DNA]</scope>
</reference>
<keyword evidence="2" id="KW-1185">Reference proteome</keyword>
<dbReference type="Gene3D" id="3.30.830.10">
    <property type="entry name" value="Metalloenzyme, LuxS/M16 peptidase-like"/>
    <property type="match status" value="1"/>
</dbReference>
<dbReference type="OrthoDB" id="10250783at2759"/>
<gene>
    <name evidence="1" type="ORF">X975_24548</name>
</gene>
<sequence length="96" mass="11047">MALRFAFLKHFQHNYQRWNHFQKCRYYSSTSSSRDAKYAVGSKILGYSVKEVEKISELNLTAVRLEHDATGADHLHLACDDTNNLFSVALKTIPQN</sequence>
<keyword evidence="1" id="KW-0645">Protease</keyword>
<evidence type="ECO:0000313" key="1">
    <source>
        <dbReference type="EMBL" id="KFM56846.1"/>
    </source>
</evidence>
<protein>
    <submittedName>
        <fullName evidence="1">Presequence protease, mitochondrial</fullName>
    </submittedName>
</protein>